<protein>
    <submittedName>
        <fullName evidence="7">AGAP000346-PA</fullName>
    </submittedName>
</protein>
<keyword evidence="1 5" id="KW-0732">Signal</keyword>
<dbReference type="GO" id="GO:0005615">
    <property type="term" value="C:extracellular space"/>
    <property type="evidence" value="ECO:0007669"/>
    <property type="project" value="UniProtKB-ARBA"/>
</dbReference>
<dbReference type="VEuPathDB" id="VectorBase:AGAP000346"/>
<keyword evidence="2" id="KW-1015">Disulfide bond</keyword>
<reference evidence="7" key="4">
    <citation type="journal article" date="2007" name="Genome Biol.">
        <title>Update of the Anopheles gambiae PEST genome assembly.</title>
        <authorList>
            <person name="Sharakhova M.V."/>
            <person name="Hammond M.P."/>
            <person name="Lobo N.F."/>
            <person name="Krzywinski J."/>
            <person name="Unger M.F."/>
            <person name="Hillenmeyer M.E."/>
            <person name="Bruggner R.V."/>
            <person name="Birney E."/>
            <person name="Collins F.H."/>
        </authorList>
    </citation>
    <scope>NUCLEOTIDE SEQUENCE</scope>
    <source>
        <strain evidence="7">PEST</strain>
    </source>
</reference>
<evidence type="ECO:0000259" key="6">
    <source>
        <dbReference type="Pfam" id="PF16077"/>
    </source>
</evidence>
<evidence type="ECO:0000256" key="5">
    <source>
        <dbReference type="SAM" id="SignalP"/>
    </source>
</evidence>
<evidence type="ECO:0000256" key="3">
    <source>
        <dbReference type="ARBA" id="ARBA00023180"/>
    </source>
</evidence>
<sequence>MGRHHLNLGLLLLTFLLGIVSLHASPQSYVPLIRDRAIRDDDMNANIERIFRKDFGKPAQTAKDGQSDEVEPSPTELVARAHPSGGSTRSKQPIDKNENSPLLYVVRDAEGKLVPKFADPPKVPVPVQPAAQEQQSTDKPFEEGDNYFLKRMADRVNELFTNEPGKITFENGSYPPHYPRATIDKILQKNMDKYADLFEGSIKREPLSTRVDSEGDKYLCNSIAHTEYPTKVNDYMIVNMENFFQSISYETCSNLGGRCSNSHTGHGYELKCQQTYRTHKLFSVAPNANKFDLVEVTFPSCCKCTHVRVAP</sequence>
<dbReference type="PANTHER" id="PTHR23199">
    <property type="entry name" value="NEUROTROPHIN 1-RELATED"/>
    <property type="match status" value="1"/>
</dbReference>
<reference evidence="7" key="2">
    <citation type="submission" date="2002-03" db="EMBL/GenBank/DDBJ databases">
        <authorList>
            <consortium name="The Anopheles Genome Sequencing Consortium"/>
        </authorList>
    </citation>
    <scope>NUCLEOTIDE SEQUENCE</scope>
    <source>
        <strain evidence="7">PEST</strain>
    </source>
</reference>
<dbReference type="HOGENOM" id="CLU_894943_0_0_1"/>
<dbReference type="SUPFAM" id="SSF57501">
    <property type="entry name" value="Cystine-knot cytokines"/>
    <property type="match status" value="1"/>
</dbReference>
<dbReference type="FunFam" id="2.10.90.10:FF:000056">
    <property type="entry name" value="Protein spaetzle"/>
    <property type="match status" value="1"/>
</dbReference>
<feature type="chain" id="PRO_5014587869" evidence="5">
    <location>
        <begin position="25"/>
        <end position="311"/>
    </location>
</feature>
<reference evidence="7" key="1">
    <citation type="journal article" date="2002" name="Science">
        <title>The genome sequence of the malaria mosquito Anopheles gambiae.</title>
        <authorList>
            <person name="Holt R.A."/>
            <person name="Subramanian G.M."/>
            <person name="Halpern A."/>
            <person name="Sutton G.G."/>
            <person name="Charlab R."/>
            <person name="Nusskern D.R."/>
            <person name="Wincker P."/>
            <person name="Clark A.G."/>
            <person name="Ribeiro J.M."/>
            <person name="Wides R."/>
            <person name="Salzberg S.L."/>
            <person name="Loftus B."/>
            <person name="Yandell M."/>
            <person name="Majoros W.H."/>
            <person name="Rusch D.B."/>
            <person name="Lai Z."/>
            <person name="Kraft C.L."/>
            <person name="Abril J.F."/>
            <person name="Anthouard V."/>
            <person name="Arensburger P."/>
            <person name="Atkinson P.W."/>
            <person name="Baden H."/>
            <person name="de Berardinis V."/>
            <person name="Baldwin D."/>
            <person name="Benes V."/>
            <person name="Biedler J."/>
            <person name="Blass C."/>
            <person name="Bolanos R."/>
            <person name="Boscus D."/>
            <person name="Barnstead M."/>
            <person name="Cai S."/>
            <person name="Center A."/>
            <person name="Chaturverdi K."/>
            <person name="Christophides G.K."/>
            <person name="Chrystal M.A."/>
            <person name="Clamp M."/>
            <person name="Cravchik A."/>
            <person name="Curwen V."/>
            <person name="Dana A."/>
            <person name="Delcher A."/>
            <person name="Dew I."/>
            <person name="Evans C.A."/>
            <person name="Flanigan M."/>
            <person name="Grundschober-Freimoser A."/>
            <person name="Friedli L."/>
            <person name="Gu Z."/>
            <person name="Guan P."/>
            <person name="Guigo R."/>
            <person name="Hillenmeyer M.E."/>
            <person name="Hladun S.L."/>
            <person name="Hogan J.R."/>
            <person name="Hong Y.S."/>
            <person name="Hoover J."/>
            <person name="Jaillon O."/>
            <person name="Ke Z."/>
            <person name="Kodira C."/>
            <person name="Kokoza E."/>
            <person name="Koutsos A."/>
            <person name="Letunic I."/>
            <person name="Levitsky A."/>
            <person name="Liang Y."/>
            <person name="Lin J.J."/>
            <person name="Lobo N.F."/>
            <person name="Lopez J.R."/>
            <person name="Malek J.A."/>
            <person name="McIntosh T.C."/>
            <person name="Meister S."/>
            <person name="Miller J."/>
            <person name="Mobarry C."/>
            <person name="Mongin E."/>
            <person name="Murphy S.D."/>
            <person name="O'Brochta D.A."/>
            <person name="Pfannkoch C."/>
            <person name="Qi R."/>
            <person name="Regier M.A."/>
            <person name="Remington K."/>
            <person name="Shao H."/>
            <person name="Sharakhova M.V."/>
            <person name="Sitter C.D."/>
            <person name="Shetty J."/>
            <person name="Smith T.J."/>
            <person name="Strong R."/>
            <person name="Sun J."/>
            <person name="Thomasova D."/>
            <person name="Ton L.Q."/>
            <person name="Topalis P."/>
            <person name="Tu Z."/>
            <person name="Unger M.F."/>
            <person name="Walenz B."/>
            <person name="Wang A."/>
            <person name="Wang J."/>
            <person name="Wang M."/>
            <person name="Wang X."/>
            <person name="Woodford K.J."/>
            <person name="Wortman J.R."/>
            <person name="Wu M."/>
            <person name="Yao A."/>
            <person name="Zdobnov E.M."/>
            <person name="Zhang H."/>
            <person name="Zhao Q."/>
            <person name="Zhao S."/>
            <person name="Zhu S.C."/>
            <person name="Zhimulev I."/>
            <person name="Coluzzi M."/>
            <person name="della Torre A."/>
            <person name="Roth C.W."/>
            <person name="Louis C."/>
            <person name="Kalush F."/>
            <person name="Mural R.J."/>
            <person name="Myers E.W."/>
            <person name="Adams M.D."/>
            <person name="Smith H.O."/>
            <person name="Broder S."/>
            <person name="Gardner M.J."/>
            <person name="Fraser C.M."/>
            <person name="Birney E."/>
            <person name="Bork P."/>
            <person name="Brey P.T."/>
            <person name="Venter J.C."/>
            <person name="Weissenbach J."/>
            <person name="Kafatos F.C."/>
            <person name="Collins F.H."/>
            <person name="Hoffman S.L."/>
        </authorList>
    </citation>
    <scope>NUCLEOTIDE SEQUENCE [LARGE SCALE GENOMIC DNA]</scope>
    <source>
        <strain evidence="7">PEST</strain>
    </source>
</reference>
<dbReference type="AlphaFoldDB" id="Q7PS49"/>
<dbReference type="Pfam" id="PF16077">
    <property type="entry name" value="Spaetzle"/>
    <property type="match status" value="1"/>
</dbReference>
<evidence type="ECO:0000256" key="1">
    <source>
        <dbReference type="ARBA" id="ARBA00022729"/>
    </source>
</evidence>
<name>Q7PS49_ANOGA</name>
<dbReference type="STRING" id="7165.Q7PS49"/>
<organism evidence="7">
    <name type="scientific">Anopheles gambiae</name>
    <name type="common">African malaria mosquito</name>
    <dbReference type="NCBI Taxonomy" id="7165"/>
    <lineage>
        <taxon>Eukaryota</taxon>
        <taxon>Metazoa</taxon>
        <taxon>Ecdysozoa</taxon>
        <taxon>Arthropoda</taxon>
        <taxon>Hexapoda</taxon>
        <taxon>Insecta</taxon>
        <taxon>Pterygota</taxon>
        <taxon>Neoptera</taxon>
        <taxon>Endopterygota</taxon>
        <taxon>Diptera</taxon>
        <taxon>Nematocera</taxon>
        <taxon>Culicoidea</taxon>
        <taxon>Culicidae</taxon>
        <taxon>Anophelinae</taxon>
        <taxon>Anopheles</taxon>
    </lineage>
</organism>
<reference evidence="7" key="3">
    <citation type="journal article" date="2004" name="Trends Parasitol.">
        <title>The Anopheles gambiae genome: an update.</title>
        <authorList>
            <person name="Mongin E."/>
            <person name="Louis C."/>
            <person name="Holt R.A."/>
            <person name="Birney E."/>
            <person name="Collins F.H."/>
        </authorList>
    </citation>
    <scope>NUCLEOTIDE SEQUENCE</scope>
    <source>
        <strain evidence="7">PEST</strain>
    </source>
</reference>
<proteinExistence type="predicted"/>
<dbReference type="InterPro" id="IPR052444">
    <property type="entry name" value="Spz/Toll_ligand-like"/>
</dbReference>
<dbReference type="eggNOG" id="ENOG502S688">
    <property type="taxonomic scope" value="Eukaryota"/>
</dbReference>
<accession>Q7PS49</accession>
<gene>
    <name evidence="7" type="primary">SPZ1</name>
    <name evidence="7" type="ORF">AgaP_AGAP000346</name>
</gene>
<comment type="caution">
    <text evidence="7">The sequence shown here is derived from an EMBL/GenBank/DDBJ whole genome shotgun (WGS) entry which is preliminary data.</text>
</comment>
<evidence type="ECO:0000256" key="2">
    <source>
        <dbReference type="ARBA" id="ARBA00023157"/>
    </source>
</evidence>
<evidence type="ECO:0000313" key="7">
    <source>
        <dbReference type="EMBL" id="EAA06174.5"/>
    </source>
</evidence>
<evidence type="ECO:0000256" key="4">
    <source>
        <dbReference type="SAM" id="MobiDB-lite"/>
    </source>
</evidence>
<dbReference type="PaxDb" id="7165-AGAP000346-PA"/>
<dbReference type="Gene3D" id="2.10.90.10">
    <property type="entry name" value="Cystine-knot cytokines"/>
    <property type="match status" value="1"/>
</dbReference>
<feature type="region of interest" description="Disordered" evidence="4">
    <location>
        <begin position="118"/>
        <end position="142"/>
    </location>
</feature>
<dbReference type="OMA" id="SIAHTEY"/>
<dbReference type="VEuPathDB" id="VectorBase:AGAMI1_014309"/>
<dbReference type="PANTHER" id="PTHR23199:SF12">
    <property type="entry name" value="NEUROTROPHIN 1-RELATED"/>
    <property type="match status" value="1"/>
</dbReference>
<dbReference type="InterPro" id="IPR032104">
    <property type="entry name" value="Spaetzle"/>
</dbReference>
<feature type="region of interest" description="Disordered" evidence="4">
    <location>
        <begin position="51"/>
        <end position="99"/>
    </location>
</feature>
<dbReference type="EMBL" id="AAAB01008846">
    <property type="protein sequence ID" value="EAA06174.5"/>
    <property type="molecule type" value="Genomic_DNA"/>
</dbReference>
<dbReference type="InterPro" id="IPR029034">
    <property type="entry name" value="Cystine-knot_cytokine"/>
</dbReference>
<feature type="signal peptide" evidence="5">
    <location>
        <begin position="1"/>
        <end position="24"/>
    </location>
</feature>
<reference evidence="7" key="5">
    <citation type="submission" date="2011-05" db="EMBL/GenBank/DDBJ databases">
        <authorList>
            <consortium name="VectorBase"/>
        </authorList>
    </citation>
    <scope>NUCLEOTIDE SEQUENCE</scope>
    <source>
        <strain evidence="7">PEST</strain>
    </source>
</reference>
<feature type="domain" description="Spaetzle" evidence="6">
    <location>
        <begin position="219"/>
        <end position="305"/>
    </location>
</feature>
<keyword evidence="3" id="KW-0325">Glycoprotein</keyword>